<dbReference type="InterPro" id="IPR035890">
    <property type="entry name" value="Anti-sigma-28_factor_FlgM_sf"/>
</dbReference>
<gene>
    <name evidence="11" type="ORF">SAMN05216229_102291</name>
</gene>
<comment type="function">
    <text evidence="7">Responsible for the coupling of flagellin expression to flagellar assembly by preventing expression of the flagellin genes when a component of the middle class of proteins is defective. It negatively regulates flagellar genes by inhibiting the activity of FliA by directly binding to FliA.</text>
</comment>
<dbReference type="Proteomes" id="UP000243084">
    <property type="component" value="Unassembled WGS sequence"/>
</dbReference>
<dbReference type="OrthoDB" id="5298032at2"/>
<dbReference type="GO" id="GO:0044781">
    <property type="term" value="P:bacterial-type flagellum organization"/>
    <property type="evidence" value="ECO:0007669"/>
    <property type="project" value="UniProtKB-KW"/>
</dbReference>
<dbReference type="InterPro" id="IPR031316">
    <property type="entry name" value="FlgM_C"/>
</dbReference>
<feature type="domain" description="Anti-sigma-28 factor FlgM C-terminal" evidence="10">
    <location>
        <begin position="36"/>
        <end position="83"/>
    </location>
</feature>
<dbReference type="EMBL" id="FOXM01000002">
    <property type="protein sequence ID" value="SFP43834.1"/>
    <property type="molecule type" value="Genomic_DNA"/>
</dbReference>
<evidence type="ECO:0000256" key="6">
    <source>
        <dbReference type="ARBA" id="ARBA00023163"/>
    </source>
</evidence>
<evidence type="ECO:0000256" key="1">
    <source>
        <dbReference type="ARBA" id="ARBA00005322"/>
    </source>
</evidence>
<evidence type="ECO:0000313" key="12">
    <source>
        <dbReference type="Proteomes" id="UP000243084"/>
    </source>
</evidence>
<dbReference type="SUPFAM" id="SSF101498">
    <property type="entry name" value="Anti-sigma factor FlgM"/>
    <property type="match status" value="1"/>
</dbReference>
<evidence type="ECO:0000256" key="8">
    <source>
        <dbReference type="ARBA" id="ARBA00030117"/>
    </source>
</evidence>
<evidence type="ECO:0000259" key="10">
    <source>
        <dbReference type="Pfam" id="PF04316"/>
    </source>
</evidence>
<name>A0A1I5QC02_9GAMM</name>
<evidence type="ECO:0000256" key="3">
    <source>
        <dbReference type="ARBA" id="ARBA00022491"/>
    </source>
</evidence>
<evidence type="ECO:0000256" key="9">
    <source>
        <dbReference type="SAM" id="MobiDB-lite"/>
    </source>
</evidence>
<accession>A0A1I5QC02</accession>
<keyword evidence="4" id="KW-1005">Bacterial flagellum biogenesis</keyword>
<organism evidence="11 12">
    <name type="scientific">Geopseudomonas sagittaria</name>
    <dbReference type="NCBI Taxonomy" id="1135990"/>
    <lineage>
        <taxon>Bacteria</taxon>
        <taxon>Pseudomonadati</taxon>
        <taxon>Pseudomonadota</taxon>
        <taxon>Gammaproteobacteria</taxon>
        <taxon>Pseudomonadales</taxon>
        <taxon>Pseudomonadaceae</taxon>
        <taxon>Geopseudomonas</taxon>
    </lineage>
</organism>
<dbReference type="InterPro" id="IPR007412">
    <property type="entry name" value="FlgM"/>
</dbReference>
<reference evidence="12" key="1">
    <citation type="submission" date="2016-10" db="EMBL/GenBank/DDBJ databases">
        <authorList>
            <person name="Varghese N."/>
            <person name="Submissions S."/>
        </authorList>
    </citation>
    <scope>NUCLEOTIDE SEQUENCE [LARGE SCALE GENOMIC DNA]</scope>
    <source>
        <strain evidence="12">JCM 18195</strain>
    </source>
</reference>
<dbReference type="AlphaFoldDB" id="A0A1I5QC02"/>
<keyword evidence="12" id="KW-1185">Reference proteome</keyword>
<feature type="compositionally biased region" description="Polar residues" evidence="9">
    <location>
        <begin position="24"/>
        <end position="54"/>
    </location>
</feature>
<dbReference type="Pfam" id="PF04316">
    <property type="entry name" value="FlgM"/>
    <property type="match status" value="1"/>
</dbReference>
<keyword evidence="3" id="KW-0678">Repressor</keyword>
<evidence type="ECO:0000256" key="2">
    <source>
        <dbReference type="ARBA" id="ARBA00017823"/>
    </source>
</evidence>
<dbReference type="GO" id="GO:0045892">
    <property type="term" value="P:negative regulation of DNA-templated transcription"/>
    <property type="evidence" value="ECO:0007669"/>
    <property type="project" value="InterPro"/>
</dbReference>
<protein>
    <recommendedName>
        <fullName evidence="2">Negative regulator of flagellin synthesis</fullName>
    </recommendedName>
    <alternativeName>
        <fullName evidence="8">Anti-sigma-28 factor</fullName>
    </alternativeName>
</protein>
<evidence type="ECO:0000256" key="7">
    <source>
        <dbReference type="ARBA" id="ARBA00024739"/>
    </source>
</evidence>
<evidence type="ECO:0000256" key="4">
    <source>
        <dbReference type="ARBA" id="ARBA00022795"/>
    </source>
</evidence>
<sequence length="93" mass="9901">MKIDSSHPPARPAAAEGKEASARPQRSQAKPQTESSSTVSHLNAAASRNASQDVDSTRVAEIRQAILEGRLQINAERIADGLIASVREQLGQD</sequence>
<feature type="region of interest" description="Disordered" evidence="9">
    <location>
        <begin position="1"/>
        <end position="57"/>
    </location>
</feature>
<keyword evidence="5" id="KW-0805">Transcription regulation</keyword>
<evidence type="ECO:0000256" key="5">
    <source>
        <dbReference type="ARBA" id="ARBA00023015"/>
    </source>
</evidence>
<dbReference type="RefSeq" id="WP_092428429.1">
    <property type="nucleotide sequence ID" value="NZ_FOXM01000002.1"/>
</dbReference>
<comment type="similarity">
    <text evidence="1">Belongs to the FlgM family.</text>
</comment>
<dbReference type="NCBIfam" id="TIGR03824">
    <property type="entry name" value="FlgM_jcvi"/>
    <property type="match status" value="1"/>
</dbReference>
<keyword evidence="6" id="KW-0804">Transcription</keyword>
<proteinExistence type="inferred from homology"/>
<evidence type="ECO:0000313" key="11">
    <source>
        <dbReference type="EMBL" id="SFP43834.1"/>
    </source>
</evidence>